<comment type="caution">
    <text evidence="2">The sequence shown here is derived from an EMBL/GenBank/DDBJ whole genome shotgun (WGS) entry which is preliminary data.</text>
</comment>
<dbReference type="CDD" id="cd00130">
    <property type="entry name" value="PAS"/>
    <property type="match status" value="1"/>
</dbReference>
<accession>A0A151CGF3</accession>
<dbReference type="Pfam" id="PF08447">
    <property type="entry name" value="PAS_3"/>
    <property type="match status" value="1"/>
</dbReference>
<dbReference type="InterPro" id="IPR000014">
    <property type="entry name" value="PAS"/>
</dbReference>
<feature type="domain" description="PAS" evidence="1">
    <location>
        <begin position="24"/>
        <end position="75"/>
    </location>
</feature>
<organism evidence="2 3">
    <name type="scientific">Sulfurovum riftiae</name>
    <dbReference type="NCBI Taxonomy" id="1630136"/>
    <lineage>
        <taxon>Bacteria</taxon>
        <taxon>Pseudomonadati</taxon>
        <taxon>Campylobacterota</taxon>
        <taxon>Epsilonproteobacteria</taxon>
        <taxon>Campylobacterales</taxon>
        <taxon>Sulfurovaceae</taxon>
        <taxon>Sulfurovum</taxon>
    </lineage>
</organism>
<keyword evidence="2" id="KW-0418">Kinase</keyword>
<gene>
    <name evidence="2" type="ORF">AS592_06635</name>
</gene>
<keyword evidence="2" id="KW-0808">Transferase</keyword>
<dbReference type="InterPro" id="IPR035965">
    <property type="entry name" value="PAS-like_dom_sf"/>
</dbReference>
<proteinExistence type="predicted"/>
<evidence type="ECO:0000313" key="2">
    <source>
        <dbReference type="EMBL" id="KYJ86625.1"/>
    </source>
</evidence>
<dbReference type="EMBL" id="LNKT01000023">
    <property type="protein sequence ID" value="KYJ86625.1"/>
    <property type="molecule type" value="Genomic_DNA"/>
</dbReference>
<evidence type="ECO:0000259" key="1">
    <source>
        <dbReference type="PROSITE" id="PS50112"/>
    </source>
</evidence>
<evidence type="ECO:0000313" key="3">
    <source>
        <dbReference type="Proteomes" id="UP000075359"/>
    </source>
</evidence>
<name>A0A151CGF3_9BACT</name>
<reference evidence="2 3" key="1">
    <citation type="submission" date="2015-11" db="EMBL/GenBank/DDBJ databases">
        <title>Draft genome of Sulfurovum riftiae 1812E, a member of the Epsilonproteobacteria isolated from the tube of the deep-sea hydrothermal vent tubewom Riftia pachyptila.</title>
        <authorList>
            <person name="Vetriani C."/>
            <person name="Giovannelli D."/>
        </authorList>
    </citation>
    <scope>NUCLEOTIDE SEQUENCE [LARGE SCALE GENOMIC DNA]</scope>
    <source>
        <strain evidence="2 3">1812E</strain>
    </source>
</reference>
<dbReference type="SUPFAM" id="SSF55785">
    <property type="entry name" value="PYP-like sensor domain (PAS domain)"/>
    <property type="match status" value="1"/>
</dbReference>
<dbReference type="GO" id="GO:0016301">
    <property type="term" value="F:kinase activity"/>
    <property type="evidence" value="ECO:0007669"/>
    <property type="project" value="UniProtKB-KW"/>
</dbReference>
<dbReference type="Gene3D" id="3.30.450.20">
    <property type="entry name" value="PAS domain"/>
    <property type="match status" value="1"/>
</dbReference>
<dbReference type="Proteomes" id="UP000075359">
    <property type="component" value="Unassembled WGS sequence"/>
</dbReference>
<dbReference type="PROSITE" id="PS50112">
    <property type="entry name" value="PAS"/>
    <property type="match status" value="1"/>
</dbReference>
<keyword evidence="3" id="KW-1185">Reference proteome</keyword>
<sequence>MIQPHPTGKELKLHPKDMIVSKTDVKGVISYGNKKFVEISGYRENELIGMPHNILRHPDMPKAIFYLMWKSIRNGQNIMAVVKNLSKSGDHYWVTTDFEIQRNKEGKIRNFIAFRQAAPKNVIKEIEPLYATLVEIEKEHGMEESINYLEAFLEEKRMSYNQFIEDLAKPKGIAGVLFAKMKQFFN</sequence>
<dbReference type="STRING" id="1630136.AS592_06635"/>
<protein>
    <submittedName>
        <fullName evidence="2">Histidine kinase</fullName>
    </submittedName>
</protein>
<dbReference type="NCBIfam" id="TIGR00229">
    <property type="entry name" value="sensory_box"/>
    <property type="match status" value="1"/>
</dbReference>
<dbReference type="AlphaFoldDB" id="A0A151CGF3"/>
<dbReference type="InterPro" id="IPR013655">
    <property type="entry name" value="PAS_fold_3"/>
</dbReference>